<feature type="region of interest" description="Disordered" evidence="16">
    <location>
        <begin position="44"/>
        <end position="74"/>
    </location>
</feature>
<keyword evidence="11" id="KW-0119">Carbohydrate metabolism</keyword>
<accession>A0A6G1HZU6</accession>
<comment type="similarity">
    <text evidence="13">Belongs to the polysaccharide monooxygenase AA9 family.</text>
</comment>
<evidence type="ECO:0000256" key="13">
    <source>
        <dbReference type="ARBA" id="ARBA00044502"/>
    </source>
</evidence>
<gene>
    <name evidence="18" type="ORF">EJ06DRAFT_521325</name>
</gene>
<dbReference type="Gene3D" id="2.70.50.70">
    <property type="match status" value="1"/>
</dbReference>
<dbReference type="EMBL" id="ML996693">
    <property type="protein sequence ID" value="KAF2401568.1"/>
    <property type="molecule type" value="Genomic_DNA"/>
</dbReference>
<comment type="catalytic activity">
    <reaction evidence="14">
        <text>[(1-&gt;4)-beta-D-glucosyl]n+m + reduced acceptor + O2 = 4-dehydro-beta-D-glucosyl-[(1-&gt;4)-beta-D-glucosyl]n-1 + [(1-&gt;4)-beta-D-glucosyl]m + acceptor + H2O.</text>
        <dbReference type="EC" id="1.14.99.56"/>
    </reaction>
</comment>
<keyword evidence="10" id="KW-1015">Disulfide bond</keyword>
<evidence type="ECO:0000256" key="3">
    <source>
        <dbReference type="ARBA" id="ARBA00022525"/>
    </source>
</evidence>
<evidence type="ECO:0000313" key="19">
    <source>
        <dbReference type="Proteomes" id="UP000799640"/>
    </source>
</evidence>
<keyword evidence="19" id="KW-1185">Reference proteome</keyword>
<keyword evidence="4" id="KW-0479">Metal-binding</keyword>
<evidence type="ECO:0000256" key="12">
    <source>
        <dbReference type="ARBA" id="ARBA00023326"/>
    </source>
</evidence>
<dbReference type="EC" id="1.14.99.56" evidence="15"/>
<name>A0A6G1HZU6_9PEZI</name>
<evidence type="ECO:0000256" key="2">
    <source>
        <dbReference type="ARBA" id="ARBA00004613"/>
    </source>
</evidence>
<evidence type="ECO:0000256" key="7">
    <source>
        <dbReference type="ARBA" id="ARBA00023002"/>
    </source>
</evidence>
<dbReference type="InterPro" id="IPR049892">
    <property type="entry name" value="AA9"/>
</dbReference>
<keyword evidence="7" id="KW-0560">Oxidoreductase</keyword>
<evidence type="ECO:0000256" key="9">
    <source>
        <dbReference type="ARBA" id="ARBA00023033"/>
    </source>
</evidence>
<evidence type="ECO:0000256" key="14">
    <source>
        <dbReference type="ARBA" id="ARBA00045077"/>
    </source>
</evidence>
<evidence type="ECO:0000259" key="17">
    <source>
        <dbReference type="Pfam" id="PF03443"/>
    </source>
</evidence>
<keyword evidence="12" id="KW-0624">Polysaccharide degradation</keyword>
<keyword evidence="9" id="KW-0503">Monooxygenase</keyword>
<dbReference type="GO" id="GO:0005576">
    <property type="term" value="C:extracellular region"/>
    <property type="evidence" value="ECO:0007669"/>
    <property type="project" value="UniProtKB-SubCell"/>
</dbReference>
<keyword evidence="3" id="KW-0964">Secreted</keyword>
<evidence type="ECO:0000256" key="1">
    <source>
        <dbReference type="ARBA" id="ARBA00001973"/>
    </source>
</evidence>
<dbReference type="InterPro" id="IPR005103">
    <property type="entry name" value="AA9_LPMO"/>
</dbReference>
<evidence type="ECO:0000256" key="10">
    <source>
        <dbReference type="ARBA" id="ARBA00023157"/>
    </source>
</evidence>
<dbReference type="GO" id="GO:0004497">
    <property type="term" value="F:monooxygenase activity"/>
    <property type="evidence" value="ECO:0007669"/>
    <property type="project" value="UniProtKB-KW"/>
</dbReference>
<evidence type="ECO:0000256" key="5">
    <source>
        <dbReference type="ARBA" id="ARBA00022729"/>
    </source>
</evidence>
<evidence type="ECO:0000313" key="18">
    <source>
        <dbReference type="EMBL" id="KAF2401568.1"/>
    </source>
</evidence>
<keyword evidence="5" id="KW-0732">Signal</keyword>
<dbReference type="PANTHER" id="PTHR33353:SF10">
    <property type="entry name" value="ENDO-BETA-1,4-GLUCANASE D"/>
    <property type="match status" value="1"/>
</dbReference>
<protein>
    <recommendedName>
        <fullName evidence="15">lytic cellulose monooxygenase (C4-dehydrogenating)</fullName>
        <ecNumber evidence="15">1.14.99.56</ecNumber>
    </recommendedName>
</protein>
<dbReference type="PANTHER" id="PTHR33353">
    <property type="entry name" value="PUTATIVE (AFU_ORTHOLOGUE AFUA_1G12560)-RELATED"/>
    <property type="match status" value="1"/>
</dbReference>
<evidence type="ECO:0000256" key="16">
    <source>
        <dbReference type="SAM" id="MobiDB-lite"/>
    </source>
</evidence>
<evidence type="ECO:0000256" key="11">
    <source>
        <dbReference type="ARBA" id="ARBA00023277"/>
    </source>
</evidence>
<evidence type="ECO:0000256" key="4">
    <source>
        <dbReference type="ARBA" id="ARBA00022723"/>
    </source>
</evidence>
<feature type="region of interest" description="Disordered" evidence="16">
    <location>
        <begin position="247"/>
        <end position="266"/>
    </location>
</feature>
<keyword evidence="8" id="KW-0186">Copper</keyword>
<dbReference type="AlphaFoldDB" id="A0A6G1HZU6"/>
<keyword evidence="6" id="KW-0136">Cellulose degradation</keyword>
<dbReference type="Proteomes" id="UP000799640">
    <property type="component" value="Unassembled WGS sequence"/>
</dbReference>
<comment type="cofactor">
    <cofactor evidence="1">
        <name>Cu(2+)</name>
        <dbReference type="ChEBI" id="CHEBI:29036"/>
    </cofactor>
</comment>
<proteinExistence type="inferred from homology"/>
<dbReference type="Pfam" id="PF03443">
    <property type="entry name" value="AA9"/>
    <property type="match status" value="1"/>
</dbReference>
<sequence>MSAFTHGSVRHVAVDGQLERDDRFPSPLIAFAYNQRTSRRFAVVDPDLPGDGLQRRPARPGADRPRPRGQHGALPVESLIHAPQGPIVNYLARYTGPVEKVGLNALSWFKISERGLAADGGTALALRTSLTTQHYIQCFNLRISGSGAASPPGVRFPGAYRPFKQEPGLYFDMWRNVSPYPISGPAVYVPQGAGPVLPPQPGSGLQSPTGEAALDLKYLEAMMEDILAHDVFALRVNKQRLGWGPNPNMTGLPPGSVPPGAVVKGL</sequence>
<feature type="domain" description="Auxiliary Activity family 9 catalytic" evidence="17">
    <location>
        <begin position="130"/>
        <end position="178"/>
    </location>
</feature>
<reference evidence="18" key="1">
    <citation type="journal article" date="2020" name="Stud. Mycol.">
        <title>101 Dothideomycetes genomes: a test case for predicting lifestyles and emergence of pathogens.</title>
        <authorList>
            <person name="Haridas S."/>
            <person name="Albert R."/>
            <person name="Binder M."/>
            <person name="Bloem J."/>
            <person name="Labutti K."/>
            <person name="Salamov A."/>
            <person name="Andreopoulos B."/>
            <person name="Baker S."/>
            <person name="Barry K."/>
            <person name="Bills G."/>
            <person name="Bluhm B."/>
            <person name="Cannon C."/>
            <person name="Castanera R."/>
            <person name="Culley D."/>
            <person name="Daum C."/>
            <person name="Ezra D."/>
            <person name="Gonzalez J."/>
            <person name="Henrissat B."/>
            <person name="Kuo A."/>
            <person name="Liang C."/>
            <person name="Lipzen A."/>
            <person name="Lutzoni F."/>
            <person name="Magnuson J."/>
            <person name="Mondo S."/>
            <person name="Nolan M."/>
            <person name="Ohm R."/>
            <person name="Pangilinan J."/>
            <person name="Park H.-J."/>
            <person name="Ramirez L."/>
            <person name="Alfaro M."/>
            <person name="Sun H."/>
            <person name="Tritt A."/>
            <person name="Yoshinaga Y."/>
            <person name="Zwiers L.-H."/>
            <person name="Turgeon B."/>
            <person name="Goodwin S."/>
            <person name="Spatafora J."/>
            <person name="Crous P."/>
            <person name="Grigoriev I."/>
        </authorList>
    </citation>
    <scope>NUCLEOTIDE SEQUENCE</scope>
    <source>
        <strain evidence="18">CBS 262.69</strain>
    </source>
</reference>
<comment type="subcellular location">
    <subcellularLocation>
        <location evidence="2">Secreted</location>
    </subcellularLocation>
</comment>
<dbReference type="GO" id="GO:0046872">
    <property type="term" value="F:metal ion binding"/>
    <property type="evidence" value="ECO:0007669"/>
    <property type="project" value="UniProtKB-KW"/>
</dbReference>
<organism evidence="18 19">
    <name type="scientific">Trichodelitschia bisporula</name>
    <dbReference type="NCBI Taxonomy" id="703511"/>
    <lineage>
        <taxon>Eukaryota</taxon>
        <taxon>Fungi</taxon>
        <taxon>Dikarya</taxon>
        <taxon>Ascomycota</taxon>
        <taxon>Pezizomycotina</taxon>
        <taxon>Dothideomycetes</taxon>
        <taxon>Dothideomycetes incertae sedis</taxon>
        <taxon>Phaeotrichales</taxon>
        <taxon>Phaeotrichaceae</taxon>
        <taxon>Trichodelitschia</taxon>
    </lineage>
</organism>
<dbReference type="GO" id="GO:0030245">
    <property type="term" value="P:cellulose catabolic process"/>
    <property type="evidence" value="ECO:0007669"/>
    <property type="project" value="UniProtKB-KW"/>
</dbReference>
<evidence type="ECO:0000256" key="6">
    <source>
        <dbReference type="ARBA" id="ARBA00023001"/>
    </source>
</evidence>
<evidence type="ECO:0000256" key="15">
    <source>
        <dbReference type="ARBA" id="ARBA00047174"/>
    </source>
</evidence>
<evidence type="ECO:0000256" key="8">
    <source>
        <dbReference type="ARBA" id="ARBA00023008"/>
    </source>
</evidence>